<sequence length="373" mass="42288">MVDLQGQYKKIRREVNREIKKVLKSATFINGPIVKEFELNLKDFLGTKNVIPCANGTDALQVALMSLGLEKGDEVITTNFSFASTIEVILLLGLKPILVDIDPKTFNIDPTMIENRITNKTRVIIPVHLFGQSCRMNEIMEIAKRNKLFVIEDNAQALGSKVKLSNSTKVMSGTIGDIGTTSFFPSKNLGGYGDGGAIFTNSDDLALKIRGIVNHGMYKRYYHDEIGVNSRLDSIQAAILNVKLKYLNVYNNRRIDAANDYNSRLESINEIEIPYIESITDSHIFHQYTIKVKNGKRDKLAEFLSSKEIPYGIYYPLGFHEQKAYKNNFNQSESFKNTNIVKDQVISLPMHTELSIDQIDFICNSIKEFFYKK</sequence>
<dbReference type="AlphaFoldDB" id="A0A381RCP5"/>
<dbReference type="Gene3D" id="3.90.1150.10">
    <property type="entry name" value="Aspartate Aminotransferase, domain 1"/>
    <property type="match status" value="1"/>
</dbReference>
<keyword evidence="1" id="KW-0663">Pyridoxal phosphate</keyword>
<dbReference type="GO" id="GO:0030170">
    <property type="term" value="F:pyridoxal phosphate binding"/>
    <property type="evidence" value="ECO:0007669"/>
    <property type="project" value="TreeGrafter"/>
</dbReference>
<dbReference type="SUPFAM" id="SSF53383">
    <property type="entry name" value="PLP-dependent transferases"/>
    <property type="match status" value="1"/>
</dbReference>
<dbReference type="CDD" id="cd00616">
    <property type="entry name" value="AHBA_syn"/>
    <property type="match status" value="1"/>
</dbReference>
<dbReference type="InterPro" id="IPR015422">
    <property type="entry name" value="PyrdxlP-dep_Trfase_small"/>
</dbReference>
<proteinExistence type="inferred from homology"/>
<dbReference type="InterPro" id="IPR015421">
    <property type="entry name" value="PyrdxlP-dep_Trfase_major"/>
</dbReference>
<evidence type="ECO:0008006" key="4">
    <source>
        <dbReference type="Google" id="ProtNLM"/>
    </source>
</evidence>
<evidence type="ECO:0000256" key="2">
    <source>
        <dbReference type="ARBA" id="ARBA00037999"/>
    </source>
</evidence>
<evidence type="ECO:0000313" key="3">
    <source>
        <dbReference type="EMBL" id="SUZ88669.1"/>
    </source>
</evidence>
<accession>A0A381RCP5</accession>
<dbReference type="Pfam" id="PF01041">
    <property type="entry name" value="DegT_DnrJ_EryC1"/>
    <property type="match status" value="1"/>
</dbReference>
<evidence type="ECO:0000256" key="1">
    <source>
        <dbReference type="ARBA" id="ARBA00022898"/>
    </source>
</evidence>
<dbReference type="EMBL" id="UINC01001782">
    <property type="protein sequence ID" value="SUZ88669.1"/>
    <property type="molecule type" value="Genomic_DNA"/>
</dbReference>
<organism evidence="3">
    <name type="scientific">marine metagenome</name>
    <dbReference type="NCBI Taxonomy" id="408172"/>
    <lineage>
        <taxon>unclassified sequences</taxon>
        <taxon>metagenomes</taxon>
        <taxon>ecological metagenomes</taxon>
    </lineage>
</organism>
<reference evidence="3" key="1">
    <citation type="submission" date="2018-05" db="EMBL/GenBank/DDBJ databases">
        <authorList>
            <person name="Lanie J.A."/>
            <person name="Ng W.-L."/>
            <person name="Kazmierczak K.M."/>
            <person name="Andrzejewski T.M."/>
            <person name="Davidsen T.M."/>
            <person name="Wayne K.J."/>
            <person name="Tettelin H."/>
            <person name="Glass J.I."/>
            <person name="Rusch D."/>
            <person name="Podicherti R."/>
            <person name="Tsui H.-C.T."/>
            <person name="Winkler M.E."/>
        </authorList>
    </citation>
    <scope>NUCLEOTIDE SEQUENCE</scope>
</reference>
<dbReference type="PIRSF" id="PIRSF000390">
    <property type="entry name" value="PLP_StrS"/>
    <property type="match status" value="1"/>
</dbReference>
<protein>
    <recommendedName>
        <fullName evidence="4">Transcriptional regulator</fullName>
    </recommendedName>
</protein>
<comment type="similarity">
    <text evidence="2">Belongs to the DegT/DnrJ/EryC1 family.</text>
</comment>
<dbReference type="GO" id="GO:0000271">
    <property type="term" value="P:polysaccharide biosynthetic process"/>
    <property type="evidence" value="ECO:0007669"/>
    <property type="project" value="TreeGrafter"/>
</dbReference>
<gene>
    <name evidence="3" type="ORF">METZ01_LOCUS41523</name>
</gene>
<dbReference type="Gene3D" id="3.40.640.10">
    <property type="entry name" value="Type I PLP-dependent aspartate aminotransferase-like (Major domain)"/>
    <property type="match status" value="1"/>
</dbReference>
<dbReference type="InterPro" id="IPR015424">
    <property type="entry name" value="PyrdxlP-dep_Trfase"/>
</dbReference>
<dbReference type="InterPro" id="IPR000653">
    <property type="entry name" value="DegT/StrS_aminotransferase"/>
</dbReference>
<dbReference type="PANTHER" id="PTHR30244">
    <property type="entry name" value="TRANSAMINASE"/>
    <property type="match status" value="1"/>
</dbReference>
<dbReference type="GO" id="GO:0008483">
    <property type="term" value="F:transaminase activity"/>
    <property type="evidence" value="ECO:0007669"/>
    <property type="project" value="TreeGrafter"/>
</dbReference>
<dbReference type="PANTHER" id="PTHR30244:SF36">
    <property type="entry name" value="3-OXO-GLUCOSE-6-PHOSPHATE:GLUTAMATE AMINOTRANSFERASE"/>
    <property type="match status" value="1"/>
</dbReference>
<name>A0A381RCP5_9ZZZZ</name>